<name>A0ABT9ELT7_9SPHN</name>
<proteinExistence type="inferred from homology"/>
<organism evidence="3 4">
    <name type="scientific">Sphingomonas aurea</name>
    <dbReference type="NCBI Taxonomy" id="3063994"/>
    <lineage>
        <taxon>Bacteria</taxon>
        <taxon>Pseudomonadati</taxon>
        <taxon>Pseudomonadota</taxon>
        <taxon>Alphaproteobacteria</taxon>
        <taxon>Sphingomonadales</taxon>
        <taxon>Sphingomonadaceae</taxon>
        <taxon>Sphingomonas</taxon>
    </lineage>
</organism>
<dbReference type="InterPro" id="IPR029052">
    <property type="entry name" value="Metallo-depent_PP-like"/>
</dbReference>
<accession>A0ABT9ELT7</accession>
<dbReference type="Proteomes" id="UP001230685">
    <property type="component" value="Unassembled WGS sequence"/>
</dbReference>
<dbReference type="SUPFAM" id="SSF56300">
    <property type="entry name" value="Metallo-dependent phosphatases"/>
    <property type="match status" value="1"/>
</dbReference>
<dbReference type="Gene3D" id="3.60.21.10">
    <property type="match status" value="1"/>
</dbReference>
<comment type="similarity">
    <text evidence="1">Belongs to the metallophosphoesterase superfamily. YfcE family.</text>
</comment>
<dbReference type="InterPro" id="IPR024654">
    <property type="entry name" value="Calcineurin-like_PHP_lpxH"/>
</dbReference>
<feature type="domain" description="Calcineurin-like phosphoesterase" evidence="2">
    <location>
        <begin position="1"/>
        <end position="131"/>
    </location>
</feature>
<gene>
    <name evidence="3" type="ORF">Q5H91_11955</name>
</gene>
<sequence>MTLFFTADTHFGDHRTINIRGRPFADVAAMDALLIDGWNAVVGPNDEVWHLGDVARRPADVPALLVRLNGTKHLIRGNIDTDGASTAQGWCSVGDYAEIAVGDRRLVLCHYPFRSWNGQHRGALNLHGHSHGRLKPLPRQYDVGVDVHGFAPVTLDRLLLGQKKDDAA</sequence>
<dbReference type="RefSeq" id="WP_305173639.1">
    <property type="nucleotide sequence ID" value="NZ_JAUUDS010000006.1"/>
</dbReference>
<dbReference type="Pfam" id="PF12850">
    <property type="entry name" value="Metallophos_2"/>
    <property type="match status" value="1"/>
</dbReference>
<comment type="caution">
    <text evidence="3">The sequence shown here is derived from an EMBL/GenBank/DDBJ whole genome shotgun (WGS) entry which is preliminary data.</text>
</comment>
<evidence type="ECO:0000313" key="3">
    <source>
        <dbReference type="EMBL" id="MDP1027930.1"/>
    </source>
</evidence>
<reference evidence="3 4" key="1">
    <citation type="submission" date="2023-07" db="EMBL/GenBank/DDBJ databases">
        <authorList>
            <person name="Kim M.K."/>
        </authorList>
    </citation>
    <scope>NUCLEOTIDE SEQUENCE [LARGE SCALE GENOMIC DNA]</scope>
    <source>
        <strain evidence="3 4">KR1UV-12</strain>
    </source>
</reference>
<protein>
    <submittedName>
        <fullName evidence="3">Metallophosphoesterase family protein</fullName>
    </submittedName>
</protein>
<evidence type="ECO:0000256" key="1">
    <source>
        <dbReference type="ARBA" id="ARBA00008950"/>
    </source>
</evidence>
<evidence type="ECO:0000259" key="2">
    <source>
        <dbReference type="Pfam" id="PF12850"/>
    </source>
</evidence>
<keyword evidence="4" id="KW-1185">Reference proteome</keyword>
<evidence type="ECO:0000313" key="4">
    <source>
        <dbReference type="Proteomes" id="UP001230685"/>
    </source>
</evidence>
<dbReference type="EMBL" id="JAUUDS010000006">
    <property type="protein sequence ID" value="MDP1027930.1"/>
    <property type="molecule type" value="Genomic_DNA"/>
</dbReference>